<keyword evidence="2" id="KW-1185">Reference proteome</keyword>
<dbReference type="InterPro" id="IPR021321">
    <property type="entry name" value="DUF2922"/>
</dbReference>
<evidence type="ECO:0000313" key="2">
    <source>
        <dbReference type="Proteomes" id="UP001154312"/>
    </source>
</evidence>
<dbReference type="EMBL" id="JAKOAV010000011">
    <property type="protein sequence ID" value="MDF9408216.1"/>
    <property type="molecule type" value="Genomic_DNA"/>
</dbReference>
<dbReference type="Proteomes" id="UP001154312">
    <property type="component" value="Unassembled WGS sequence"/>
</dbReference>
<name>A0A9X4JVF2_9FIRM</name>
<accession>A0A9X4JVF2</accession>
<dbReference type="AlphaFoldDB" id="A0A9X4JVF2"/>
<proteinExistence type="predicted"/>
<dbReference type="Pfam" id="PF11148">
    <property type="entry name" value="DUF2922"/>
    <property type="match status" value="1"/>
</dbReference>
<comment type="caution">
    <text evidence="1">The sequence shown here is derived from an EMBL/GenBank/DDBJ whole genome shotgun (WGS) entry which is preliminary data.</text>
</comment>
<protein>
    <submittedName>
        <fullName evidence="1">DUF2922 domain-containing protein</fullName>
    </submittedName>
</protein>
<gene>
    <name evidence="1" type="ORF">L7E55_07560</name>
</gene>
<dbReference type="RefSeq" id="WP_277443511.1">
    <property type="nucleotide sequence ID" value="NZ_JAKOAV010000011.1"/>
</dbReference>
<organism evidence="1 2">
    <name type="scientific">Pelotomaculum isophthalicicum JI</name>
    <dbReference type="NCBI Taxonomy" id="947010"/>
    <lineage>
        <taxon>Bacteria</taxon>
        <taxon>Bacillati</taxon>
        <taxon>Bacillota</taxon>
        <taxon>Clostridia</taxon>
        <taxon>Eubacteriales</taxon>
        <taxon>Desulfotomaculaceae</taxon>
        <taxon>Pelotomaculum</taxon>
    </lineage>
</organism>
<sequence length="75" mass="8113">MATTKTLRMGFKNMEGKTVTISLDNPKDDLTEATITTAMDLIIARNIFTSSGGDLVSKLDAKIIETTTTDLYTPA</sequence>
<evidence type="ECO:0000313" key="1">
    <source>
        <dbReference type="EMBL" id="MDF9408216.1"/>
    </source>
</evidence>
<reference evidence="1" key="1">
    <citation type="submission" date="2022-02" db="EMBL/GenBank/DDBJ databases">
        <authorList>
            <person name="Leng L."/>
        </authorList>
    </citation>
    <scope>NUCLEOTIDE SEQUENCE</scope>
    <source>
        <strain evidence="1">JI</strain>
    </source>
</reference>